<evidence type="ECO:0000313" key="2">
    <source>
        <dbReference type="Proteomes" id="UP000694844"/>
    </source>
</evidence>
<dbReference type="RefSeq" id="XP_022320021.1">
    <property type="nucleotide sequence ID" value="XM_022464313.1"/>
</dbReference>
<reference evidence="3" key="1">
    <citation type="submission" date="2025-08" db="UniProtKB">
        <authorList>
            <consortium name="RefSeq"/>
        </authorList>
    </citation>
    <scope>IDENTIFICATION</scope>
    <source>
        <tissue evidence="3">Whole sample</tissue>
    </source>
</reference>
<name>A0A8B8CZT1_CRAVI</name>
<gene>
    <name evidence="3" type="primary">LOC111122526</name>
</gene>
<dbReference type="GeneID" id="111122526"/>
<sequence length="283" mass="32163">MAICYREQGAEFLDMYAMEVRARDARMGLHSDVSAMFGALKDGEPSTSSSADKGDKPDSRTFPYKPAIKKKPSLTKAASLTKLKEKSVSVFKAAKSISKRKLSSAVDRKRIKLLAISYQKMKTLRKLKRETVPDTNFSLNKVQWSPWEQVISPVKPYDDCAWTERYRGRKGYRKSSIFGGKTLPAAAYEFSVRKQSDPKRSVTYCKLSSGFTSARSWEARLLCHSVVRAQVNRVVGLGYSVFVRRCLLNDSNRDTVEKSLLRYDYAWNRVKDTTSFRRDSTAV</sequence>
<dbReference type="AlphaFoldDB" id="A0A8B8CZT1"/>
<keyword evidence="2" id="KW-1185">Reference proteome</keyword>
<protein>
    <submittedName>
        <fullName evidence="3">Uncharacterized protein LOC111122526</fullName>
    </submittedName>
</protein>
<evidence type="ECO:0000256" key="1">
    <source>
        <dbReference type="SAM" id="MobiDB-lite"/>
    </source>
</evidence>
<organism evidence="2 3">
    <name type="scientific">Crassostrea virginica</name>
    <name type="common">Eastern oyster</name>
    <dbReference type="NCBI Taxonomy" id="6565"/>
    <lineage>
        <taxon>Eukaryota</taxon>
        <taxon>Metazoa</taxon>
        <taxon>Spiralia</taxon>
        <taxon>Lophotrochozoa</taxon>
        <taxon>Mollusca</taxon>
        <taxon>Bivalvia</taxon>
        <taxon>Autobranchia</taxon>
        <taxon>Pteriomorphia</taxon>
        <taxon>Ostreida</taxon>
        <taxon>Ostreoidea</taxon>
        <taxon>Ostreidae</taxon>
        <taxon>Crassostrea</taxon>
    </lineage>
</organism>
<dbReference type="KEGG" id="cvn:111122526"/>
<proteinExistence type="predicted"/>
<feature type="region of interest" description="Disordered" evidence="1">
    <location>
        <begin position="40"/>
        <end position="66"/>
    </location>
</feature>
<evidence type="ECO:0000313" key="3">
    <source>
        <dbReference type="RefSeq" id="XP_022320021.1"/>
    </source>
</evidence>
<dbReference type="Proteomes" id="UP000694844">
    <property type="component" value="Chromosome 3"/>
</dbReference>
<accession>A0A8B8CZT1</accession>
<dbReference type="OrthoDB" id="10350584at2759"/>